<feature type="signal peptide" evidence="1">
    <location>
        <begin position="1"/>
        <end position="25"/>
    </location>
</feature>
<feature type="chain" id="PRO_5046588159" description="DUF945 domain-containing protein" evidence="1">
    <location>
        <begin position="26"/>
        <end position="395"/>
    </location>
</feature>
<gene>
    <name evidence="2" type="ORF">Q4481_07260</name>
</gene>
<evidence type="ECO:0000313" key="2">
    <source>
        <dbReference type="EMBL" id="MDO6963751.1"/>
    </source>
</evidence>
<sequence length="395" mass="41671">MKLNRTFGILLASTAFFGLANSAFALDGNEVLAKINAALEMSQAKLAAASVEVDGDNVTLTGATLTVSSAPQPLSLGDISLEEVAEDEGSYDIGKVTFQDLNVDKDGTKVTASDIYMTNMHVPATPDLSTVSNMLLAETFHVGPFSVAANGKEVFSASETNANYSIDDDETKVDFDMAITGLKADLSTVPDPKSQEAIKALGLETVAGEITMKGDWTMADGKMTISEYAFDFNDIGRIDLNMSLSGYTPALIKSMQEAVKTAEQNPDKAAGQQALGMSMMGLMAQLSYNGASIRFDDAGITAKVLDYAGKQQGVDGKQFAQSIKGMLPMMLGQLNMPDLQTQIVSAANAFLDDPKSLTVSAEPAQPLPFPQIMGAGMGNPADLVKTLNVKVTAND</sequence>
<evidence type="ECO:0000313" key="3">
    <source>
        <dbReference type="Proteomes" id="UP001174932"/>
    </source>
</evidence>
<dbReference type="EMBL" id="JAUOZU010000006">
    <property type="protein sequence ID" value="MDO6963751.1"/>
    <property type="molecule type" value="Genomic_DNA"/>
</dbReference>
<dbReference type="Proteomes" id="UP001174932">
    <property type="component" value="Unassembled WGS sequence"/>
</dbReference>
<comment type="caution">
    <text evidence="2">The sequence shown here is derived from an EMBL/GenBank/DDBJ whole genome shotgun (WGS) entry which is preliminary data.</text>
</comment>
<proteinExistence type="predicted"/>
<reference evidence="2" key="2">
    <citation type="submission" date="2023-07" db="EMBL/GenBank/DDBJ databases">
        <authorList>
            <person name="Shen H."/>
        </authorList>
    </citation>
    <scope>NUCLEOTIDE SEQUENCE</scope>
    <source>
        <strain evidence="2">TNR-22</strain>
    </source>
</reference>
<keyword evidence="3" id="KW-1185">Reference proteome</keyword>
<evidence type="ECO:0000256" key="1">
    <source>
        <dbReference type="SAM" id="SignalP"/>
    </source>
</evidence>
<evidence type="ECO:0008006" key="4">
    <source>
        <dbReference type="Google" id="ProtNLM"/>
    </source>
</evidence>
<keyword evidence="1" id="KW-0732">Signal</keyword>
<accession>A0ABT8YJ79</accession>
<reference evidence="2" key="1">
    <citation type="journal article" date="2015" name="Int. J. Syst. Evol. Microbiol.">
        <title>Rhizobium alvei sp. nov., isolated from a freshwater river.</title>
        <authorList>
            <person name="Sheu S.Y."/>
            <person name="Huang H.W."/>
            <person name="Young C.C."/>
            <person name="Chen W.M."/>
        </authorList>
    </citation>
    <scope>NUCLEOTIDE SEQUENCE</scope>
    <source>
        <strain evidence="2">TNR-22</strain>
    </source>
</reference>
<organism evidence="2 3">
    <name type="scientific">Rhizobium alvei</name>
    <dbReference type="NCBI Taxonomy" id="1132659"/>
    <lineage>
        <taxon>Bacteria</taxon>
        <taxon>Pseudomonadati</taxon>
        <taxon>Pseudomonadota</taxon>
        <taxon>Alphaproteobacteria</taxon>
        <taxon>Hyphomicrobiales</taxon>
        <taxon>Rhizobiaceae</taxon>
        <taxon>Rhizobium/Agrobacterium group</taxon>
        <taxon>Rhizobium</taxon>
    </lineage>
</organism>
<dbReference type="RefSeq" id="WP_304375663.1">
    <property type="nucleotide sequence ID" value="NZ_JAUOZU010000006.1"/>
</dbReference>
<protein>
    <recommendedName>
        <fullName evidence="4">DUF945 domain-containing protein</fullName>
    </recommendedName>
</protein>
<name>A0ABT8YJ79_9HYPH</name>